<evidence type="ECO:0000313" key="4">
    <source>
        <dbReference type="Proteomes" id="UP001589589"/>
    </source>
</evidence>
<dbReference type="Pfam" id="PF12969">
    <property type="entry name" value="DUF3857"/>
    <property type="match status" value="1"/>
</dbReference>
<dbReference type="EMBL" id="JBHMEX010000071">
    <property type="protein sequence ID" value="MFB9066472.1"/>
    <property type="molecule type" value="Genomic_DNA"/>
</dbReference>
<organism evidence="3 4">
    <name type="scientific">Flavobacterium branchiarum</name>
    <dbReference type="NCBI Taxonomy" id="1114870"/>
    <lineage>
        <taxon>Bacteria</taxon>
        <taxon>Pseudomonadati</taxon>
        <taxon>Bacteroidota</taxon>
        <taxon>Flavobacteriia</taxon>
        <taxon>Flavobacteriales</taxon>
        <taxon>Flavobacteriaceae</taxon>
        <taxon>Flavobacterium</taxon>
    </lineage>
</organism>
<accession>A0ABV5FSD3</accession>
<feature type="domain" description="Transglutaminase-like" evidence="1">
    <location>
        <begin position="330"/>
        <end position="399"/>
    </location>
</feature>
<dbReference type="Gene3D" id="2.60.120.1130">
    <property type="match status" value="1"/>
</dbReference>
<sequence>MKINQLTIVFFVVFSLSKITAQEFKLGKVSVAELEEKTHPKDTSATAAILYRKGVSRVEYITNEGFVMMTNVECRIKIYKKEGYNWANQNVSYYVGDKISRENVAFSDAVTYNLVAGKIEKVKLKSDGVFDENVNKYYNQKKITMPNVKEGSVIEYKYTIKSPSIGSMRDWYFQSSIPVNYSEFTTRIPEYYVFNAKQKGYIFPVVTVDKEMASIVFVNKERSEPGGFGYAMKTTFSNEKVDYMETKTTYVAKNLPAMKEEGYVNNIYNYTSAIEHELSVKKFPNAPIELFSADWNSVVKTIYNYDSFGPELNKTGYFEDDLKVLLTDVNTQDEKIKAILNFVKSRVNWNGYSDYGCDNGVKKAYKEKTGNIADINLMLTAMLRFSGLKANPVLVSTRSNGIAIFPNRTAFNYVIAAVETDKGVILLDASSKFATPGILPFRALNWLGRLIRKDGTSEEVDLMPNKQSSDNIAITYSITPEGGVVGKARRQYTDYNAMIFRNNVDNVKEDSYLEKLENENDKIEISEYKRLNENELELPTVETFSFTGSNLCEVIGGKIYISPMLFYTQKENPFKQEQREYPVDYGFPSSDKYNITIQIPDGYMVESLPEPIAMAMEDNLGAFKFMAAISQNTLQLVVTHQINVAIIPADYYSMLQGYYKGMVDKVNEKIVLKRI</sequence>
<reference evidence="3 4" key="1">
    <citation type="submission" date="2024-09" db="EMBL/GenBank/DDBJ databases">
        <authorList>
            <person name="Sun Q."/>
            <person name="Mori K."/>
        </authorList>
    </citation>
    <scope>NUCLEOTIDE SEQUENCE [LARGE SCALE GENOMIC DNA]</scope>
    <source>
        <strain evidence="3 4">CECT 7908</strain>
    </source>
</reference>
<protein>
    <submittedName>
        <fullName evidence="3">DUF3857 domain-containing protein</fullName>
    </submittedName>
</protein>
<dbReference type="InterPro" id="IPR024618">
    <property type="entry name" value="DUF3857"/>
</dbReference>
<keyword evidence="4" id="KW-1185">Reference proteome</keyword>
<evidence type="ECO:0000259" key="2">
    <source>
        <dbReference type="Pfam" id="PF12969"/>
    </source>
</evidence>
<dbReference type="InterPro" id="IPR002931">
    <property type="entry name" value="Transglutaminase-like"/>
</dbReference>
<dbReference type="Gene3D" id="2.60.40.3140">
    <property type="match status" value="1"/>
</dbReference>
<comment type="caution">
    <text evidence="3">The sequence shown here is derived from an EMBL/GenBank/DDBJ whole genome shotgun (WGS) entry which is preliminary data.</text>
</comment>
<dbReference type="RefSeq" id="WP_290267116.1">
    <property type="nucleotide sequence ID" value="NZ_JAUFQQ010000005.1"/>
</dbReference>
<dbReference type="Gene3D" id="3.10.620.30">
    <property type="match status" value="1"/>
</dbReference>
<dbReference type="Proteomes" id="UP001589589">
    <property type="component" value="Unassembled WGS sequence"/>
</dbReference>
<gene>
    <name evidence="3" type="ORF">ACFFUQ_20845</name>
</gene>
<feature type="domain" description="DUF3857" evidence="2">
    <location>
        <begin position="73"/>
        <end position="197"/>
    </location>
</feature>
<evidence type="ECO:0000259" key="1">
    <source>
        <dbReference type="Pfam" id="PF01841"/>
    </source>
</evidence>
<evidence type="ECO:0000313" key="3">
    <source>
        <dbReference type="EMBL" id="MFB9066472.1"/>
    </source>
</evidence>
<proteinExistence type="predicted"/>
<dbReference type="Pfam" id="PF01841">
    <property type="entry name" value="Transglut_core"/>
    <property type="match status" value="1"/>
</dbReference>
<name>A0ABV5FSD3_9FLAO</name>